<feature type="chain" id="PRO_5044616092" description="Trefoil factor 2" evidence="9">
    <location>
        <begin position="24"/>
        <end position="158"/>
    </location>
</feature>
<keyword evidence="4" id="KW-0677">Repeat</keyword>
<keyword evidence="2" id="KW-0964">Secreted</keyword>
<comment type="function">
    <text evidence="6">Inhibits gastrointestinal motility and gastric acid secretion. Could function as a structural component of gastric mucus, possibly by stabilizing glycoproteins in the mucus gel through interactions with carbohydrate side chains.</text>
</comment>
<evidence type="ECO:0000259" key="10">
    <source>
        <dbReference type="PROSITE" id="PS51448"/>
    </source>
</evidence>
<accession>A0A4X2L0Y0</accession>
<dbReference type="PRINTS" id="PR00680">
    <property type="entry name" value="PTREFOIL"/>
</dbReference>
<feature type="domain" description="P-type" evidence="10">
    <location>
        <begin position="29"/>
        <end position="73"/>
    </location>
</feature>
<comment type="caution">
    <text evidence="8">Lacks conserved residue(s) required for the propagation of feature annotation.</text>
</comment>
<keyword evidence="13" id="KW-1185">Reference proteome</keyword>
<dbReference type="PANTHER" id="PTHR13826:SF17">
    <property type="entry name" value="TREFOIL FACTOR 2"/>
    <property type="match status" value="1"/>
</dbReference>
<proteinExistence type="predicted"/>
<evidence type="ECO:0000256" key="4">
    <source>
        <dbReference type="ARBA" id="ARBA00022737"/>
    </source>
</evidence>
<reference evidence="13" key="1">
    <citation type="submission" date="2018-12" db="EMBL/GenBank/DDBJ databases">
        <authorList>
            <person name="Yazar S."/>
        </authorList>
    </citation>
    <scope>NUCLEOTIDE SEQUENCE [LARGE SCALE GENOMIC DNA]</scope>
</reference>
<dbReference type="OMA" id="ITSEQCF"/>
<evidence type="ECO:0000256" key="8">
    <source>
        <dbReference type="PROSITE-ProRule" id="PRU00779"/>
    </source>
</evidence>
<dbReference type="GeneTree" id="ENSGT00940000161334"/>
<evidence type="ECO:0000256" key="5">
    <source>
        <dbReference type="ARBA" id="ARBA00023157"/>
    </source>
</evidence>
<evidence type="ECO:0000256" key="3">
    <source>
        <dbReference type="ARBA" id="ARBA00022729"/>
    </source>
</evidence>
<dbReference type="PROSITE" id="PS00025">
    <property type="entry name" value="P_TREFOIL_1"/>
    <property type="match status" value="2"/>
</dbReference>
<dbReference type="GO" id="GO:0030277">
    <property type="term" value="P:maintenance of gastrointestinal epithelium"/>
    <property type="evidence" value="ECO:0007669"/>
    <property type="project" value="TreeGrafter"/>
</dbReference>
<dbReference type="GO" id="GO:0060455">
    <property type="term" value="P:negative regulation of gastric acid secretion"/>
    <property type="evidence" value="ECO:0007669"/>
    <property type="project" value="TreeGrafter"/>
</dbReference>
<dbReference type="InterPro" id="IPR000519">
    <property type="entry name" value="P_trefoil_dom"/>
</dbReference>
<evidence type="ECO:0000256" key="7">
    <source>
        <dbReference type="ARBA" id="ARBA00044091"/>
    </source>
</evidence>
<dbReference type="PANTHER" id="PTHR13826">
    <property type="entry name" value="INTESTINAL TREFOIL FACTOR-RELATED"/>
    <property type="match status" value="1"/>
</dbReference>
<comment type="subcellular location">
    <subcellularLocation>
        <location evidence="1">Secreted</location>
    </subcellularLocation>
</comment>
<evidence type="ECO:0000313" key="11">
    <source>
        <dbReference type="Ensembl" id="ENSVURP00010015879.1"/>
    </source>
</evidence>
<evidence type="ECO:0000256" key="1">
    <source>
        <dbReference type="ARBA" id="ARBA00004613"/>
    </source>
</evidence>
<organism evidence="12 13">
    <name type="scientific">Vombatus ursinus</name>
    <name type="common">Common wombat</name>
    <dbReference type="NCBI Taxonomy" id="29139"/>
    <lineage>
        <taxon>Eukaryota</taxon>
        <taxon>Metazoa</taxon>
        <taxon>Chordata</taxon>
        <taxon>Craniata</taxon>
        <taxon>Vertebrata</taxon>
        <taxon>Euteleostomi</taxon>
        <taxon>Mammalia</taxon>
        <taxon>Metatheria</taxon>
        <taxon>Diprotodontia</taxon>
        <taxon>Vombatidae</taxon>
        <taxon>Vombatus</taxon>
    </lineage>
</organism>
<feature type="disulfide bond" evidence="8">
    <location>
        <begin position="101"/>
        <end position="118"/>
    </location>
</feature>
<dbReference type="PROSITE" id="PS51448">
    <property type="entry name" value="P_TREFOIL_2"/>
    <property type="match status" value="2"/>
</dbReference>
<dbReference type="InterPro" id="IPR017957">
    <property type="entry name" value="P_trefoil_CS"/>
</dbReference>
<feature type="disulfide bond" evidence="8">
    <location>
        <begin position="81"/>
        <end position="107"/>
    </location>
</feature>
<evidence type="ECO:0000256" key="9">
    <source>
        <dbReference type="SAM" id="SignalP"/>
    </source>
</evidence>
<dbReference type="GO" id="GO:0031723">
    <property type="term" value="F:CXCR4 chemokine receptor binding"/>
    <property type="evidence" value="ECO:0007669"/>
    <property type="project" value="TreeGrafter"/>
</dbReference>
<dbReference type="Pfam" id="PF00088">
    <property type="entry name" value="Trefoil"/>
    <property type="match status" value="2"/>
</dbReference>
<reference evidence="12" key="2">
    <citation type="submission" date="2025-05" db="UniProtKB">
        <authorList>
            <consortium name="Ensembl"/>
        </authorList>
    </citation>
    <scope>IDENTIFICATION</scope>
</reference>
<dbReference type="InterPro" id="IPR044913">
    <property type="entry name" value="P_trefoil_dom_sf"/>
</dbReference>
<evidence type="ECO:0000256" key="6">
    <source>
        <dbReference type="ARBA" id="ARBA00043900"/>
    </source>
</evidence>
<dbReference type="Proteomes" id="UP000314987">
    <property type="component" value="Unassembled WGS sequence"/>
</dbReference>
<feature type="signal peptide" evidence="9">
    <location>
        <begin position="1"/>
        <end position="23"/>
    </location>
</feature>
<evidence type="ECO:0000313" key="13">
    <source>
        <dbReference type="Proteomes" id="UP000314987"/>
    </source>
</evidence>
<dbReference type="Gene3D" id="4.10.110.10">
    <property type="entry name" value="Spasmolytic Protein, domain 1"/>
    <property type="match status" value="2"/>
</dbReference>
<feature type="disulfide bond" evidence="8">
    <location>
        <begin position="52"/>
        <end position="69"/>
    </location>
</feature>
<dbReference type="SMART" id="SM00018">
    <property type="entry name" value="PD"/>
    <property type="match status" value="2"/>
</dbReference>
<dbReference type="FunFam" id="4.10.110.10:FF:000006">
    <property type="entry name" value="Trefoil factor 1"/>
    <property type="match status" value="1"/>
</dbReference>
<dbReference type="GO" id="GO:0005615">
    <property type="term" value="C:extracellular space"/>
    <property type="evidence" value="ECO:0007669"/>
    <property type="project" value="TreeGrafter"/>
</dbReference>
<evidence type="ECO:0000256" key="2">
    <source>
        <dbReference type="ARBA" id="ARBA00022525"/>
    </source>
</evidence>
<keyword evidence="5 8" id="KW-1015">Disulfide bond</keyword>
<dbReference type="SUPFAM" id="SSF57492">
    <property type="entry name" value="Trefoil"/>
    <property type="match status" value="2"/>
</dbReference>
<feature type="disulfide bond" evidence="8">
    <location>
        <begin position="42"/>
        <end position="57"/>
    </location>
</feature>
<keyword evidence="3 9" id="KW-0732">Signal</keyword>
<evidence type="ECO:0000313" key="12">
    <source>
        <dbReference type="Ensembl" id="ENSVURP00010015891.1"/>
    </source>
</evidence>
<dbReference type="GO" id="GO:0070098">
    <property type="term" value="P:chemokine-mediated signaling pathway"/>
    <property type="evidence" value="ECO:0007669"/>
    <property type="project" value="TreeGrafter"/>
</dbReference>
<dbReference type="FunFam" id="4.10.110.10:FF:000001">
    <property type="entry name" value="Trefoil factor 3"/>
    <property type="match status" value="1"/>
</dbReference>
<feature type="domain" description="P-type" evidence="10">
    <location>
        <begin position="79"/>
        <end position="122"/>
    </location>
</feature>
<protein>
    <recommendedName>
        <fullName evidence="7">Trefoil factor 2</fullName>
    </recommendedName>
</protein>
<dbReference type="Ensembl" id="ENSVURT00010018055.1">
    <property type="protein sequence ID" value="ENSVURP00010015879.1"/>
    <property type="gene ID" value="ENSVURG00010012157.1"/>
</dbReference>
<sequence length="158" mass="17381">MEPQSPWFLVILFILGLCNVAGGEKPSACQCSRIEPKNRENCGFPGISSEKCFASGCCFDTQVFGVPWCFTPLPKEDSEECIMEVKARVNCGYPGISSKTCKARECCFDNKIPGVPWCFHPLPYSCHKHRLQSIASSVNCSYPSINSPQGCHPIFCGS</sequence>
<feature type="disulfide bond" evidence="8">
    <location>
        <begin position="91"/>
        <end position="106"/>
    </location>
</feature>
<dbReference type="CDD" id="cd00111">
    <property type="entry name" value="Trefoil"/>
    <property type="match status" value="2"/>
</dbReference>
<dbReference type="STRING" id="29139.ENSVURP00010015879"/>
<name>A0A4X2L0Y0_VOMUR</name>
<dbReference type="InterPro" id="IPR017994">
    <property type="entry name" value="P_trefoil_chordata"/>
</dbReference>
<dbReference type="AlphaFoldDB" id="A0A4X2L0Y0"/>
<dbReference type="Ensembl" id="ENSVURT00010018071.1">
    <property type="protein sequence ID" value="ENSVURP00010015891.1"/>
    <property type="gene ID" value="ENSVURG00010012172.1"/>
</dbReference>
<gene>
    <name evidence="12" type="primary">LOC114033859</name>
    <name evidence="11" type="synonym">LOC114033858</name>
</gene>